<dbReference type="PROSITE" id="PS00108">
    <property type="entry name" value="PROTEIN_KINASE_ST"/>
    <property type="match status" value="1"/>
</dbReference>
<keyword evidence="2" id="KW-0808">Transferase</keyword>
<dbReference type="InterPro" id="IPR017441">
    <property type="entry name" value="Protein_kinase_ATP_BS"/>
</dbReference>
<dbReference type="GO" id="GO:0033316">
    <property type="term" value="P:meiotic spindle assembly checkpoint signaling"/>
    <property type="evidence" value="ECO:0007669"/>
    <property type="project" value="TreeGrafter"/>
</dbReference>
<dbReference type="PROSITE" id="PS50011">
    <property type="entry name" value="PROTEIN_KINASE_DOM"/>
    <property type="match status" value="1"/>
</dbReference>
<keyword evidence="4 10" id="KW-0418">Kinase</keyword>
<dbReference type="AlphaFoldDB" id="A0A6I9VZ61"/>
<dbReference type="InterPro" id="IPR008271">
    <property type="entry name" value="Ser/Thr_kinase_AS"/>
</dbReference>
<dbReference type="SUPFAM" id="SSF56112">
    <property type="entry name" value="Protein kinase-like (PK-like)"/>
    <property type="match status" value="1"/>
</dbReference>
<evidence type="ECO:0000313" key="9">
    <source>
        <dbReference type="Proteomes" id="UP000504615"/>
    </source>
</evidence>
<sequence>MPFQIGENYLKSSLIMSHLTTNNSFDNMSSGRLPIQNIPKFQPVRVKALLHLYENNEDDDNDESEEKTQESEDELDFDEPYLLPQDDSAEDVLCEKTLASKTNINSSSFESTDGVSNMKCLSSKENCIVTDTPSIQRGTSFTANRDEYSVNSDRRINSLNSESHLPISDSNKLEIHSSKHEEKTQEYHNGTFTSRSQSDVAHNRSTEVTLPPSSLLVYKGDYNKFDTNKNLQLLNSSQLHHENAYMSDISHKRKEGSIYSSLAENKTLLTRNSESNLSKDNQRYKSKHSFIEQMNKDCEGESHKIPSTLSESATCIQTSENMMHPVRCNLQKSIAKYETNEKYTPAKNTYTEFDTPSLSEIGKPLTMINCLISETPMKHAPISMHPNPCTSHKQLFQTPQNKLSGGLNKSHVQTPSTILSSWHHNMRQTPMEGKNLTKDHMQMSRNAICTPIIEKDSRHFGIDAKNVRRPLSDATFSHGESLDSKPLLLHAQAKNVTSESQQEDRSKKMIGLSDAKLMQTEINYNNDLKPAKSIEETKENKQYDISDTLLGSGKKIMQNKNESKQTIIGSNTNIKLVQDSQKYSGEHNVASNADCKDPHYSIREKQRKEQLQIINEMANVQFTISSSIPSQRQGKTLIVKDKEYLILGSLGRGMSGEVLRVQDISSGELRAIKCVNLSKMDKESAQGCLDEICMLHKLQAPCVVRMFDYQIKDSMVYVVMEMGDTDLSRLLKTMSQEKQIPLTMILYYWTEMLTAVKHIHDNGVIHSDLKPGNFLLVRGRLKLIDFGIASSVNSDMTSVVKNNPIGTLNYISPEALMDIGGNADSPTHNVKYKISFKSDVWSLGCILYSLVYGYTPFQHIRSQWAKVNAITNPKPNISFPSTSDENHQGCERAPPILIDVMQKCLQHDPKARPTVSQLLQVQYVPITPNTAVISASPNIPGNVLIKIRNALSEDEWRLLIQVLDTK</sequence>
<feature type="binding site" evidence="6">
    <location>
        <position position="673"/>
    </location>
    <ligand>
        <name>ATP</name>
        <dbReference type="ChEBI" id="CHEBI:30616"/>
    </ligand>
</feature>
<keyword evidence="3 6" id="KW-0547">Nucleotide-binding</keyword>
<feature type="compositionally biased region" description="Polar residues" evidence="7">
    <location>
        <begin position="187"/>
        <end position="200"/>
    </location>
</feature>
<keyword evidence="1" id="KW-0723">Serine/threonine-protein kinase</keyword>
<dbReference type="GO" id="GO:0007094">
    <property type="term" value="P:mitotic spindle assembly checkpoint signaling"/>
    <property type="evidence" value="ECO:0007669"/>
    <property type="project" value="TreeGrafter"/>
</dbReference>
<dbReference type="KEGG" id="pbar:105424151"/>
<evidence type="ECO:0000313" key="10">
    <source>
        <dbReference type="RefSeq" id="XP_011632542.1"/>
    </source>
</evidence>
<reference evidence="10" key="1">
    <citation type="submission" date="2025-08" db="UniProtKB">
        <authorList>
            <consortium name="RefSeq"/>
        </authorList>
    </citation>
    <scope>IDENTIFICATION</scope>
</reference>
<dbReference type="InterPro" id="IPR011009">
    <property type="entry name" value="Kinase-like_dom_sf"/>
</dbReference>
<evidence type="ECO:0000256" key="6">
    <source>
        <dbReference type="PROSITE-ProRule" id="PRU10141"/>
    </source>
</evidence>
<dbReference type="FunFam" id="3.30.200.20:FF:000131">
    <property type="entry name" value="Dual specificity protein kinase TTK"/>
    <property type="match status" value="1"/>
</dbReference>
<dbReference type="CTD" id="42126"/>
<evidence type="ECO:0000256" key="1">
    <source>
        <dbReference type="ARBA" id="ARBA00022527"/>
    </source>
</evidence>
<dbReference type="GO" id="GO:0000776">
    <property type="term" value="C:kinetochore"/>
    <property type="evidence" value="ECO:0007669"/>
    <property type="project" value="TreeGrafter"/>
</dbReference>
<dbReference type="SMART" id="SM00220">
    <property type="entry name" value="S_TKc"/>
    <property type="match status" value="1"/>
</dbReference>
<dbReference type="InterPro" id="IPR000719">
    <property type="entry name" value="Prot_kinase_dom"/>
</dbReference>
<dbReference type="PANTHER" id="PTHR22974:SF21">
    <property type="entry name" value="DUAL SPECIFICITY PROTEIN KINASE TTK"/>
    <property type="match status" value="1"/>
</dbReference>
<dbReference type="GO" id="GO:0005524">
    <property type="term" value="F:ATP binding"/>
    <property type="evidence" value="ECO:0007669"/>
    <property type="project" value="UniProtKB-UniRule"/>
</dbReference>
<evidence type="ECO:0000256" key="5">
    <source>
        <dbReference type="ARBA" id="ARBA00022840"/>
    </source>
</evidence>
<feature type="domain" description="Protein kinase" evidence="8">
    <location>
        <begin position="644"/>
        <end position="924"/>
    </location>
</feature>
<evidence type="ECO:0000259" key="8">
    <source>
        <dbReference type="PROSITE" id="PS50011"/>
    </source>
</evidence>
<feature type="compositionally biased region" description="Basic and acidic residues" evidence="7">
    <location>
        <begin position="177"/>
        <end position="186"/>
    </location>
</feature>
<organism evidence="9 10">
    <name type="scientific">Pogonomyrmex barbatus</name>
    <name type="common">red harvester ant</name>
    <dbReference type="NCBI Taxonomy" id="144034"/>
    <lineage>
        <taxon>Eukaryota</taxon>
        <taxon>Metazoa</taxon>
        <taxon>Ecdysozoa</taxon>
        <taxon>Arthropoda</taxon>
        <taxon>Hexapoda</taxon>
        <taxon>Insecta</taxon>
        <taxon>Pterygota</taxon>
        <taxon>Neoptera</taxon>
        <taxon>Endopterygota</taxon>
        <taxon>Hymenoptera</taxon>
        <taxon>Apocrita</taxon>
        <taxon>Aculeata</taxon>
        <taxon>Formicoidea</taxon>
        <taxon>Formicidae</taxon>
        <taxon>Myrmicinae</taxon>
        <taxon>Pogonomyrmex</taxon>
    </lineage>
</organism>
<feature type="region of interest" description="Disordered" evidence="7">
    <location>
        <begin position="177"/>
        <end position="206"/>
    </location>
</feature>
<evidence type="ECO:0000256" key="7">
    <source>
        <dbReference type="SAM" id="MobiDB-lite"/>
    </source>
</evidence>
<dbReference type="GO" id="GO:0007059">
    <property type="term" value="P:chromosome segregation"/>
    <property type="evidence" value="ECO:0007669"/>
    <property type="project" value="TreeGrafter"/>
</dbReference>
<name>A0A6I9VZ61_9HYME</name>
<dbReference type="RefSeq" id="XP_011632542.1">
    <property type="nucleotide sequence ID" value="XM_011634240.2"/>
</dbReference>
<evidence type="ECO:0000256" key="3">
    <source>
        <dbReference type="ARBA" id="ARBA00022741"/>
    </source>
</evidence>
<dbReference type="GeneID" id="105424151"/>
<dbReference type="Pfam" id="PF00069">
    <property type="entry name" value="Pkinase"/>
    <property type="match status" value="1"/>
</dbReference>
<dbReference type="GO" id="GO:0034501">
    <property type="term" value="P:protein localization to kinetochore"/>
    <property type="evidence" value="ECO:0007669"/>
    <property type="project" value="TreeGrafter"/>
</dbReference>
<keyword evidence="5 6" id="KW-0067">ATP-binding</keyword>
<dbReference type="Gene3D" id="1.10.510.10">
    <property type="entry name" value="Transferase(Phosphotransferase) domain 1"/>
    <property type="match status" value="1"/>
</dbReference>
<feature type="region of interest" description="Disordered" evidence="7">
    <location>
        <begin position="55"/>
        <end position="78"/>
    </location>
</feature>
<dbReference type="OrthoDB" id="20524at2759"/>
<dbReference type="PROSITE" id="PS00107">
    <property type="entry name" value="PROTEIN_KINASE_ATP"/>
    <property type="match status" value="1"/>
</dbReference>
<dbReference type="GO" id="GO:0004712">
    <property type="term" value="F:protein serine/threonine/tyrosine kinase activity"/>
    <property type="evidence" value="ECO:0007669"/>
    <property type="project" value="TreeGrafter"/>
</dbReference>
<evidence type="ECO:0000256" key="4">
    <source>
        <dbReference type="ARBA" id="ARBA00022777"/>
    </source>
</evidence>
<dbReference type="GO" id="GO:0005634">
    <property type="term" value="C:nucleus"/>
    <property type="evidence" value="ECO:0007669"/>
    <property type="project" value="TreeGrafter"/>
</dbReference>
<dbReference type="Proteomes" id="UP000504615">
    <property type="component" value="Unplaced"/>
</dbReference>
<dbReference type="PANTHER" id="PTHR22974">
    <property type="entry name" value="MIXED LINEAGE PROTEIN KINASE"/>
    <property type="match status" value="1"/>
</dbReference>
<dbReference type="GO" id="GO:0004674">
    <property type="term" value="F:protein serine/threonine kinase activity"/>
    <property type="evidence" value="ECO:0007669"/>
    <property type="project" value="UniProtKB-KW"/>
</dbReference>
<proteinExistence type="predicted"/>
<protein>
    <submittedName>
        <fullName evidence="10">Serine/threonine-protein kinase mph1</fullName>
    </submittedName>
</protein>
<accession>A0A6I9VZ61</accession>
<gene>
    <name evidence="10" type="primary">LOC105424151</name>
</gene>
<dbReference type="Gene3D" id="3.30.200.20">
    <property type="entry name" value="Phosphorylase Kinase, domain 1"/>
    <property type="match status" value="1"/>
</dbReference>
<keyword evidence="9" id="KW-1185">Reference proteome</keyword>
<evidence type="ECO:0000256" key="2">
    <source>
        <dbReference type="ARBA" id="ARBA00022679"/>
    </source>
</evidence>